<dbReference type="Pfam" id="PF02563">
    <property type="entry name" value="Poly_export"/>
    <property type="match status" value="1"/>
</dbReference>
<dbReference type="Gene3D" id="3.30.1950.10">
    <property type="entry name" value="wza like domain"/>
    <property type="match status" value="1"/>
</dbReference>
<evidence type="ECO:0000256" key="2">
    <source>
        <dbReference type="SAM" id="MobiDB-lite"/>
    </source>
</evidence>
<keyword evidence="1" id="KW-0732">Signal</keyword>
<dbReference type="Pfam" id="PF10531">
    <property type="entry name" value="SLBB"/>
    <property type="match status" value="1"/>
</dbReference>
<name>A0A317ZP94_9BACT</name>
<feature type="region of interest" description="Disordered" evidence="2">
    <location>
        <begin position="29"/>
        <end position="54"/>
    </location>
</feature>
<dbReference type="InterPro" id="IPR003715">
    <property type="entry name" value="Poly_export_N"/>
</dbReference>
<keyword evidence="5" id="KW-0762">Sugar transport</keyword>
<dbReference type="Gene3D" id="3.10.560.10">
    <property type="entry name" value="Outer membrane lipoprotein wza domain like"/>
    <property type="match status" value="1"/>
</dbReference>
<feature type="domain" description="Soluble ligand binding" evidence="4">
    <location>
        <begin position="143"/>
        <end position="198"/>
    </location>
</feature>
<dbReference type="OrthoDB" id="189958at2"/>
<gene>
    <name evidence="5" type="ORF">DDZ13_02105</name>
</gene>
<evidence type="ECO:0000259" key="3">
    <source>
        <dbReference type="Pfam" id="PF02563"/>
    </source>
</evidence>
<dbReference type="PANTHER" id="PTHR33619">
    <property type="entry name" value="POLYSACCHARIDE EXPORT PROTEIN GFCE-RELATED"/>
    <property type="match status" value="1"/>
</dbReference>
<keyword evidence="5" id="KW-0813">Transport</keyword>
<evidence type="ECO:0000313" key="5">
    <source>
        <dbReference type="EMBL" id="PXA05688.1"/>
    </source>
</evidence>
<dbReference type="InParanoid" id="A0A317ZP94"/>
<accession>A0A317ZP94</accession>
<keyword evidence="6" id="KW-1185">Reference proteome</keyword>
<organism evidence="5 6">
    <name type="scientific">Coraliomargarita sinensis</name>
    <dbReference type="NCBI Taxonomy" id="2174842"/>
    <lineage>
        <taxon>Bacteria</taxon>
        <taxon>Pseudomonadati</taxon>
        <taxon>Verrucomicrobiota</taxon>
        <taxon>Opitutia</taxon>
        <taxon>Puniceicoccales</taxon>
        <taxon>Coraliomargaritaceae</taxon>
        <taxon>Coraliomargarita</taxon>
    </lineage>
</organism>
<dbReference type="Proteomes" id="UP000247099">
    <property type="component" value="Unassembled WGS sequence"/>
</dbReference>
<dbReference type="AlphaFoldDB" id="A0A317ZP94"/>
<evidence type="ECO:0000259" key="4">
    <source>
        <dbReference type="Pfam" id="PF10531"/>
    </source>
</evidence>
<evidence type="ECO:0000313" key="6">
    <source>
        <dbReference type="Proteomes" id="UP000247099"/>
    </source>
</evidence>
<dbReference type="InterPro" id="IPR049712">
    <property type="entry name" value="Poly_export"/>
</dbReference>
<feature type="compositionally biased region" description="Gly residues" evidence="2">
    <location>
        <begin position="43"/>
        <end position="54"/>
    </location>
</feature>
<reference evidence="5 6" key="1">
    <citation type="submission" date="2018-05" db="EMBL/GenBank/DDBJ databases">
        <title>Coraliomargarita sinensis sp. nov., isolated from a marine solar saltern.</title>
        <authorList>
            <person name="Zhou L.Y."/>
        </authorList>
    </citation>
    <scope>NUCLEOTIDE SEQUENCE [LARGE SCALE GENOMIC DNA]</scope>
    <source>
        <strain evidence="5 6">WN38</strain>
    </source>
</reference>
<dbReference type="PANTHER" id="PTHR33619:SF3">
    <property type="entry name" value="POLYSACCHARIDE EXPORT PROTEIN GFCE-RELATED"/>
    <property type="match status" value="1"/>
</dbReference>
<comment type="caution">
    <text evidence="5">The sequence shown here is derived from an EMBL/GenBank/DDBJ whole genome shotgun (WGS) entry which is preliminary data.</text>
</comment>
<dbReference type="InterPro" id="IPR019554">
    <property type="entry name" value="Soluble_ligand-bd"/>
</dbReference>
<dbReference type="RefSeq" id="WP_110129766.1">
    <property type="nucleotide sequence ID" value="NZ_QHJQ01000001.1"/>
</dbReference>
<proteinExistence type="predicted"/>
<feature type="domain" description="Polysaccharide export protein N-terminal" evidence="3">
    <location>
        <begin position="64"/>
        <end position="136"/>
    </location>
</feature>
<dbReference type="EMBL" id="QHJQ01000001">
    <property type="protein sequence ID" value="PXA05688.1"/>
    <property type="molecule type" value="Genomic_DNA"/>
</dbReference>
<feature type="compositionally biased region" description="Low complexity" evidence="2">
    <location>
        <begin position="33"/>
        <end position="42"/>
    </location>
</feature>
<protein>
    <submittedName>
        <fullName evidence="5">Sugar transporter</fullName>
    </submittedName>
</protein>
<dbReference type="GO" id="GO:0015159">
    <property type="term" value="F:polysaccharide transmembrane transporter activity"/>
    <property type="evidence" value="ECO:0007669"/>
    <property type="project" value="InterPro"/>
</dbReference>
<sequence>MDTVKSVFLHFIILLAFVLTGAAQDSGFGGGSSSSSSGNSSGSSGGSTGASGGSSQGVGIIVGENYVLKPSDVISVEVYQEEDLNKSVRIEGDGSVALALIGKVKIAGMTVAEAQSLITDLYNRDYLVDPQVSVLVTSFSPKIVHVLGSVNSPGRVQIPPDRDLTLTEAIAAVRGVTRLGNPKSITIKRVDEDGRSRQMEVNFSRIVTDPDSRDIVLKEGDTVWVPERII</sequence>
<evidence type="ECO:0000256" key="1">
    <source>
        <dbReference type="ARBA" id="ARBA00022729"/>
    </source>
</evidence>